<evidence type="ECO:0000313" key="3">
    <source>
        <dbReference type="Proteomes" id="UP000011682"/>
    </source>
</evidence>
<reference evidence="2" key="1">
    <citation type="submission" date="2013-05" db="EMBL/GenBank/DDBJ databases">
        <title>Genome assembly of Cystobacter fuscus DSM 2262.</title>
        <authorList>
            <person name="Sharma G."/>
            <person name="Khatri I."/>
            <person name="Kaur C."/>
            <person name="Mayilraj S."/>
            <person name="Subramanian S."/>
        </authorList>
    </citation>
    <scope>NUCLEOTIDE SEQUENCE [LARGE SCALE GENOMIC DNA]</scope>
    <source>
        <strain evidence="2">DSM 2262</strain>
    </source>
</reference>
<feature type="transmembrane region" description="Helical" evidence="1">
    <location>
        <begin position="288"/>
        <end position="305"/>
    </location>
</feature>
<evidence type="ECO:0000256" key="1">
    <source>
        <dbReference type="SAM" id="Phobius"/>
    </source>
</evidence>
<dbReference type="EMBL" id="ANAH02000001">
    <property type="protein sequence ID" value="EPX64794.1"/>
    <property type="molecule type" value="Genomic_DNA"/>
</dbReference>
<dbReference type="Proteomes" id="UP000011682">
    <property type="component" value="Unassembled WGS sequence"/>
</dbReference>
<keyword evidence="1" id="KW-1133">Transmembrane helix</keyword>
<dbReference type="OrthoDB" id="5513932at2"/>
<protein>
    <submittedName>
        <fullName evidence="2">Uncharacterized protein</fullName>
    </submittedName>
</protein>
<keyword evidence="1" id="KW-0472">Membrane</keyword>
<name>S9QTZ0_CYSF2</name>
<sequence length="308" mass="33045">MSKESRLSPGELLRQLTLSAGRLATEGIASGAVRGATEELRAGLPELDGQFQDLLRDVLAILGRMAHEAAERPAWQPGARARVIAEEVVQGALGEFRRSTPGWTALSQELLDRVNQWLERSAEVAASRQLEIRRPGDRARMMATGAVEGALEQLHVCMPQLAPEVAGLASQVGRGFVEGVGSTMDEKTEVFSSFLERAGRSFVHALVEQLDTELKARRGAAEGAVRRATVEVTEQAAAACVRGASEELVRQVRALEASLAGESVLHRASREVSHGLLAPLAERLREPWVLAAGTGGVLLLGVFLARAR</sequence>
<evidence type="ECO:0000313" key="2">
    <source>
        <dbReference type="EMBL" id="EPX64794.1"/>
    </source>
</evidence>
<gene>
    <name evidence="2" type="ORF">D187_000216</name>
</gene>
<keyword evidence="1" id="KW-0812">Transmembrane</keyword>
<keyword evidence="3" id="KW-1185">Reference proteome</keyword>
<dbReference type="AlphaFoldDB" id="S9QTZ0"/>
<organism evidence="2 3">
    <name type="scientific">Cystobacter fuscus (strain ATCC 25194 / DSM 2262 / NBRC 100088 / M29)</name>
    <dbReference type="NCBI Taxonomy" id="1242864"/>
    <lineage>
        <taxon>Bacteria</taxon>
        <taxon>Pseudomonadati</taxon>
        <taxon>Myxococcota</taxon>
        <taxon>Myxococcia</taxon>
        <taxon>Myxococcales</taxon>
        <taxon>Cystobacterineae</taxon>
        <taxon>Archangiaceae</taxon>
        <taxon>Cystobacter</taxon>
    </lineage>
</organism>
<proteinExistence type="predicted"/>
<dbReference type="RefSeq" id="WP_002629675.1">
    <property type="nucleotide sequence ID" value="NZ_ANAH02000001.1"/>
</dbReference>
<comment type="caution">
    <text evidence="2">The sequence shown here is derived from an EMBL/GenBank/DDBJ whole genome shotgun (WGS) entry which is preliminary data.</text>
</comment>
<accession>S9QTZ0</accession>